<accession>A0A841I1D5</accession>
<proteinExistence type="predicted"/>
<evidence type="ECO:0000313" key="1">
    <source>
        <dbReference type="EMBL" id="MBB6097882.1"/>
    </source>
</evidence>
<sequence length="134" mass="15155">MGYEFRIGHAVLSRTGEAGTFSVDVRPCSGQTPQEIAPESGHTSTFRCAYAHFDRAQYASQTYGALFRRVTERTRGRVPVVVALEEWERALPDIEAEVLASSKASEYRRTVLWLVHWARIALEQDRRTAALSIR</sequence>
<dbReference type="RefSeq" id="WP_183985756.1">
    <property type="nucleotide sequence ID" value="NZ_JACHHG010000004.1"/>
</dbReference>
<dbReference type="AlphaFoldDB" id="A0A841I1D5"/>
<dbReference type="EMBL" id="JACHHG010000004">
    <property type="protein sequence ID" value="MBB6097882.1"/>
    <property type="molecule type" value="Genomic_DNA"/>
</dbReference>
<organism evidence="1 2">
    <name type="scientific">Deinobacterium chartae</name>
    <dbReference type="NCBI Taxonomy" id="521158"/>
    <lineage>
        <taxon>Bacteria</taxon>
        <taxon>Thermotogati</taxon>
        <taxon>Deinococcota</taxon>
        <taxon>Deinococci</taxon>
        <taxon>Deinococcales</taxon>
        <taxon>Deinococcaceae</taxon>
        <taxon>Deinobacterium</taxon>
    </lineage>
</organism>
<dbReference type="Proteomes" id="UP000569951">
    <property type="component" value="Unassembled WGS sequence"/>
</dbReference>
<protein>
    <submittedName>
        <fullName evidence="1">Uncharacterized protein</fullName>
    </submittedName>
</protein>
<keyword evidence="2" id="KW-1185">Reference proteome</keyword>
<gene>
    <name evidence="1" type="ORF">HNR42_001305</name>
</gene>
<name>A0A841I1D5_9DEIO</name>
<comment type="caution">
    <text evidence="1">The sequence shown here is derived from an EMBL/GenBank/DDBJ whole genome shotgun (WGS) entry which is preliminary data.</text>
</comment>
<reference evidence="1 2" key="1">
    <citation type="submission" date="2020-08" db="EMBL/GenBank/DDBJ databases">
        <title>Genomic Encyclopedia of Type Strains, Phase IV (KMG-IV): sequencing the most valuable type-strain genomes for metagenomic binning, comparative biology and taxonomic classification.</title>
        <authorList>
            <person name="Goeker M."/>
        </authorList>
    </citation>
    <scope>NUCLEOTIDE SEQUENCE [LARGE SCALE GENOMIC DNA]</scope>
    <source>
        <strain evidence="1 2">DSM 21458</strain>
    </source>
</reference>
<evidence type="ECO:0000313" key="2">
    <source>
        <dbReference type="Proteomes" id="UP000569951"/>
    </source>
</evidence>